<dbReference type="Proteomes" id="UP001595548">
    <property type="component" value="Unassembled WGS sequence"/>
</dbReference>
<comment type="caution">
    <text evidence="1">The sequence shown here is derived from an EMBL/GenBank/DDBJ whole genome shotgun (WGS) entry which is preliminary data.</text>
</comment>
<gene>
    <name evidence="1" type="ORF">ACFOEB_03600</name>
</gene>
<keyword evidence="2" id="KW-1185">Reference proteome</keyword>
<accession>A0ABV7HK63</accession>
<name>A0ABV7HK63_9GAMM</name>
<organism evidence="1 2">
    <name type="scientific">Gilvimarinus japonicus</name>
    <dbReference type="NCBI Taxonomy" id="1796469"/>
    <lineage>
        <taxon>Bacteria</taxon>
        <taxon>Pseudomonadati</taxon>
        <taxon>Pseudomonadota</taxon>
        <taxon>Gammaproteobacteria</taxon>
        <taxon>Cellvibrionales</taxon>
        <taxon>Cellvibrionaceae</taxon>
        <taxon>Gilvimarinus</taxon>
    </lineage>
</organism>
<dbReference type="InterPro" id="IPR025361">
    <property type="entry name" value="DUF4265"/>
</dbReference>
<protein>
    <submittedName>
        <fullName evidence="1">DUF4265 domain-containing protein</fullName>
    </submittedName>
</protein>
<dbReference type="RefSeq" id="WP_339616842.1">
    <property type="nucleotide sequence ID" value="NZ_AP031500.1"/>
</dbReference>
<reference evidence="2" key="1">
    <citation type="journal article" date="2019" name="Int. J. Syst. Evol. Microbiol.">
        <title>The Global Catalogue of Microorganisms (GCM) 10K type strain sequencing project: providing services to taxonomists for standard genome sequencing and annotation.</title>
        <authorList>
            <consortium name="The Broad Institute Genomics Platform"/>
            <consortium name="The Broad Institute Genome Sequencing Center for Infectious Disease"/>
            <person name="Wu L."/>
            <person name="Ma J."/>
        </authorList>
    </citation>
    <scope>NUCLEOTIDE SEQUENCE [LARGE SCALE GENOMIC DNA]</scope>
    <source>
        <strain evidence="2">KCTC 52141</strain>
    </source>
</reference>
<proteinExistence type="predicted"/>
<dbReference type="Pfam" id="PF14085">
    <property type="entry name" value="DUF4265"/>
    <property type="match status" value="1"/>
</dbReference>
<evidence type="ECO:0000313" key="2">
    <source>
        <dbReference type="Proteomes" id="UP001595548"/>
    </source>
</evidence>
<dbReference type="EMBL" id="JBHRTL010000004">
    <property type="protein sequence ID" value="MFC3154275.1"/>
    <property type="molecule type" value="Genomic_DNA"/>
</dbReference>
<evidence type="ECO:0000313" key="1">
    <source>
        <dbReference type="EMBL" id="MFC3154275.1"/>
    </source>
</evidence>
<sequence length="158" mass="17285">MQTLQAVELFAGLRPDGQPMVERIPVKVLDDNSVQLVRSPAFIKGVASGDVIRCEPDKREFEIVTHSGNLAVQVFCKGDIQALADQLSGPVAKLGGDLDVETPRMLVYTLHVSCGFTEIEAVFNAINGDDSAWQYGNVYDPADGITPLNWWVDILKPE</sequence>